<dbReference type="Proteomes" id="UP000288972">
    <property type="component" value="Chromosome"/>
</dbReference>
<reference evidence="12 14" key="2">
    <citation type="submission" date="2018-10" db="EMBL/GenBank/DDBJ databases">
        <title>Bradyrhizobium sp. nov., effective nodules isolated from peanut in China.</title>
        <authorList>
            <person name="Li Y."/>
        </authorList>
    </citation>
    <scope>NUCLEOTIDE SEQUENCE [LARGE SCALE GENOMIC DNA]</scope>
    <source>
        <strain evidence="12 14">CCBAU 53426</strain>
    </source>
</reference>
<keyword evidence="2 10" id="KW-0813">Transport</keyword>
<dbReference type="GO" id="GO:0046930">
    <property type="term" value="C:pore complex"/>
    <property type="evidence" value="ECO:0007669"/>
    <property type="project" value="UniProtKB-KW"/>
</dbReference>
<reference evidence="11 13" key="1">
    <citation type="submission" date="2018-06" db="EMBL/GenBank/DDBJ databases">
        <title>Comparative genomics of rhizobia nodulating Arachis hypogaea in China.</title>
        <authorList>
            <person name="Li Y."/>
        </authorList>
    </citation>
    <scope>NUCLEOTIDE SEQUENCE [LARGE SCALE GENOMIC DNA]</scope>
    <source>
        <strain evidence="11 13">CCBAU 51670</strain>
    </source>
</reference>
<evidence type="ECO:0000256" key="9">
    <source>
        <dbReference type="ARBA" id="ARBA00023237"/>
    </source>
</evidence>
<organism evidence="11 13">
    <name type="scientific">Bradyrhizobium guangzhouense</name>
    <dbReference type="NCBI Taxonomy" id="1325095"/>
    <lineage>
        <taxon>Bacteria</taxon>
        <taxon>Pseudomonadati</taxon>
        <taxon>Pseudomonadota</taxon>
        <taxon>Alphaproteobacteria</taxon>
        <taxon>Hyphomicrobiales</taxon>
        <taxon>Nitrobacteraceae</taxon>
        <taxon>Bradyrhizobium</taxon>
    </lineage>
</organism>
<evidence type="ECO:0000256" key="5">
    <source>
        <dbReference type="ARBA" id="ARBA00022729"/>
    </source>
</evidence>
<name>A0AAE6CC16_9BRAD</name>
<evidence type="ECO:0000256" key="1">
    <source>
        <dbReference type="ARBA" id="ARBA00009521"/>
    </source>
</evidence>
<comment type="domain">
    <text evidence="10">Consists of 16-stranded beta-barrel sheets, with large surface-exposed loops, that form a transmembrane pore at the center of each barrel. The pore is partially ocluded by a peptide loop that folds into the pore lumen.</text>
</comment>
<dbReference type="AlphaFoldDB" id="A0AAE6CC16"/>
<dbReference type="GO" id="GO:0006811">
    <property type="term" value="P:monoatomic ion transport"/>
    <property type="evidence" value="ECO:0007669"/>
    <property type="project" value="UniProtKB-KW"/>
</dbReference>
<sequence length="76" mass="7498">MRALLILVSLAITTAAAAEPLRLPPTDPSAKTLPLKGAGGTAKANACAAYGLGFTMVGGTCVKISGTARVDTAVGR</sequence>
<gene>
    <name evidence="12" type="ORF">EAS56_14040</name>
    <name evidence="11" type="ORF">XH91_18950</name>
</gene>
<dbReference type="GO" id="GO:0009279">
    <property type="term" value="C:cell outer membrane"/>
    <property type="evidence" value="ECO:0007669"/>
    <property type="project" value="UniProtKB-SubCell"/>
</dbReference>
<evidence type="ECO:0000313" key="11">
    <source>
        <dbReference type="EMBL" id="QAU50232.1"/>
    </source>
</evidence>
<dbReference type="RefSeq" id="WP_128951961.1">
    <property type="nucleotide sequence ID" value="NZ_CP030053.1"/>
</dbReference>
<evidence type="ECO:0000313" key="14">
    <source>
        <dbReference type="Proteomes" id="UP000290401"/>
    </source>
</evidence>
<dbReference type="Proteomes" id="UP000290401">
    <property type="component" value="Unassembled WGS sequence"/>
</dbReference>
<keyword evidence="14" id="KW-1185">Reference proteome</keyword>
<evidence type="ECO:0000256" key="3">
    <source>
        <dbReference type="ARBA" id="ARBA00022452"/>
    </source>
</evidence>
<evidence type="ECO:0000256" key="10">
    <source>
        <dbReference type="RuleBase" id="RU364005"/>
    </source>
</evidence>
<evidence type="ECO:0000313" key="12">
    <source>
        <dbReference type="EMBL" id="RXH13795.1"/>
    </source>
</evidence>
<comment type="similarity">
    <text evidence="1 10">Belongs to the alphaproteobacteria porin family.</text>
</comment>
<evidence type="ECO:0000256" key="7">
    <source>
        <dbReference type="ARBA" id="ARBA00023114"/>
    </source>
</evidence>
<proteinExistence type="inferred from homology"/>
<keyword evidence="4 10" id="KW-0812">Transmembrane</keyword>
<evidence type="ECO:0000313" key="13">
    <source>
        <dbReference type="Proteomes" id="UP000288972"/>
    </source>
</evidence>
<dbReference type="Pfam" id="PF02530">
    <property type="entry name" value="Porin_2"/>
    <property type="match status" value="1"/>
</dbReference>
<dbReference type="EMBL" id="CP030053">
    <property type="protein sequence ID" value="QAU50232.1"/>
    <property type="molecule type" value="Genomic_DNA"/>
</dbReference>
<protein>
    <recommendedName>
        <fullName evidence="10">Porin</fullName>
    </recommendedName>
</protein>
<keyword evidence="5 10" id="KW-0732">Signal</keyword>
<dbReference type="GO" id="GO:0015288">
    <property type="term" value="F:porin activity"/>
    <property type="evidence" value="ECO:0007669"/>
    <property type="project" value="UniProtKB-KW"/>
</dbReference>
<keyword evidence="7 10" id="KW-0626">Porin</keyword>
<accession>A0AAE6CC16</accession>
<keyword evidence="9 10" id="KW-0998">Cell outer membrane</keyword>
<evidence type="ECO:0000256" key="4">
    <source>
        <dbReference type="ARBA" id="ARBA00022692"/>
    </source>
</evidence>
<dbReference type="InterPro" id="IPR003684">
    <property type="entry name" value="Porin_alphabac"/>
</dbReference>
<comment type="function">
    <text evidence="10">Forms passive diffusion pores that allow small molecular weight hydrophilic materials across the outer membrane.</text>
</comment>
<dbReference type="KEGG" id="bgz:XH91_18950"/>
<dbReference type="EMBL" id="RDQZ01000009">
    <property type="protein sequence ID" value="RXH13795.1"/>
    <property type="molecule type" value="Genomic_DNA"/>
</dbReference>
<keyword evidence="6 10" id="KW-0406">Ion transport</keyword>
<evidence type="ECO:0000256" key="6">
    <source>
        <dbReference type="ARBA" id="ARBA00023065"/>
    </source>
</evidence>
<evidence type="ECO:0000256" key="8">
    <source>
        <dbReference type="ARBA" id="ARBA00023136"/>
    </source>
</evidence>
<evidence type="ECO:0000256" key="2">
    <source>
        <dbReference type="ARBA" id="ARBA00022448"/>
    </source>
</evidence>
<keyword evidence="8 10" id="KW-0472">Membrane</keyword>
<keyword evidence="3 10" id="KW-1134">Transmembrane beta strand</keyword>
<feature type="chain" id="PRO_5041770086" description="Porin" evidence="10">
    <location>
        <begin position="18"/>
        <end position="76"/>
    </location>
</feature>
<feature type="signal peptide" evidence="10">
    <location>
        <begin position="1"/>
        <end position="17"/>
    </location>
</feature>
<comment type="subcellular location">
    <subcellularLocation>
        <location evidence="10">Cell outer membrane</location>
        <topology evidence="10">Multi-pass membrane protein</topology>
    </subcellularLocation>
</comment>